<dbReference type="VEuPathDB" id="FungiDB:HCDG_01778"/>
<proteinExistence type="predicted"/>
<organism evidence="1 2">
    <name type="scientific">Ajellomyces capsulatus (strain H143)</name>
    <name type="common">Darling's disease fungus</name>
    <name type="synonym">Histoplasma capsulatum</name>
    <dbReference type="NCBI Taxonomy" id="544712"/>
    <lineage>
        <taxon>Eukaryota</taxon>
        <taxon>Fungi</taxon>
        <taxon>Dikarya</taxon>
        <taxon>Ascomycota</taxon>
        <taxon>Pezizomycotina</taxon>
        <taxon>Eurotiomycetes</taxon>
        <taxon>Eurotiomycetidae</taxon>
        <taxon>Onygenales</taxon>
        <taxon>Ajellomycetaceae</taxon>
        <taxon>Histoplasma</taxon>
    </lineage>
</organism>
<gene>
    <name evidence="1" type="ORF">HCDG_01778</name>
</gene>
<dbReference type="AlphaFoldDB" id="C6H5S7"/>
<dbReference type="Proteomes" id="UP000002624">
    <property type="component" value="Unassembled WGS sequence"/>
</dbReference>
<protein>
    <submittedName>
        <fullName evidence="1">Uncharacterized protein</fullName>
    </submittedName>
</protein>
<sequence>MQELNIAVGSVPDNILQHRQRLDLTTPSSRILPPSAASKRTSKWMNITGLTDWLTTSLYQPVFVHSEQLDQTIQQPPSATKCVTRKFTLMTSLWLHISKASWRGLRYPPR</sequence>
<reference evidence="2" key="1">
    <citation type="submission" date="2009-05" db="EMBL/GenBank/DDBJ databases">
        <title>The genome sequence of Ajellomyces capsulatus strain H143.</title>
        <authorList>
            <person name="Champion M."/>
            <person name="Cuomo C.A."/>
            <person name="Ma L.-J."/>
            <person name="Henn M.R."/>
            <person name="Sil A."/>
            <person name="Goldman B."/>
            <person name="Young S.K."/>
            <person name="Kodira C.D."/>
            <person name="Zeng Q."/>
            <person name="Koehrsen M."/>
            <person name="Alvarado L."/>
            <person name="Berlin A.M."/>
            <person name="Borenstein D."/>
            <person name="Chen Z."/>
            <person name="Engels R."/>
            <person name="Freedman E."/>
            <person name="Gellesch M."/>
            <person name="Goldberg J."/>
            <person name="Griggs A."/>
            <person name="Gujja S."/>
            <person name="Heiman D.I."/>
            <person name="Hepburn T.A."/>
            <person name="Howarth C."/>
            <person name="Jen D."/>
            <person name="Larson L."/>
            <person name="Lewis B."/>
            <person name="Mehta T."/>
            <person name="Park D."/>
            <person name="Pearson M."/>
            <person name="Roberts A."/>
            <person name="Saif S."/>
            <person name="Shea T.D."/>
            <person name="Shenoy N."/>
            <person name="Sisk P."/>
            <person name="Stolte C."/>
            <person name="Sykes S."/>
            <person name="Walk T."/>
            <person name="White J."/>
            <person name="Yandava C."/>
            <person name="Klein B."/>
            <person name="McEwen J.G."/>
            <person name="Puccia R."/>
            <person name="Goldman G.H."/>
            <person name="Felipe M.S."/>
            <person name="Nino-Vega G."/>
            <person name="San-Blas G."/>
            <person name="Taylor J.W."/>
            <person name="Mendoza L."/>
            <person name="Galagan J.E."/>
            <person name="Nusbaum C."/>
            <person name="Birren B.W."/>
        </authorList>
    </citation>
    <scope>NUCLEOTIDE SEQUENCE [LARGE SCALE GENOMIC DNA]</scope>
    <source>
        <strain evidence="2">H143</strain>
    </source>
</reference>
<dbReference type="HOGENOM" id="CLU_2170349_0_0_1"/>
<evidence type="ECO:0000313" key="1">
    <source>
        <dbReference type="EMBL" id="EER43748.1"/>
    </source>
</evidence>
<accession>C6H5S7</accession>
<dbReference type="EMBL" id="GG692420">
    <property type="protein sequence ID" value="EER43748.1"/>
    <property type="molecule type" value="Genomic_DNA"/>
</dbReference>
<name>C6H5S7_AJECH</name>
<evidence type="ECO:0000313" key="2">
    <source>
        <dbReference type="Proteomes" id="UP000002624"/>
    </source>
</evidence>